<dbReference type="GO" id="GO:0008360">
    <property type="term" value="P:regulation of cell shape"/>
    <property type="evidence" value="ECO:0007669"/>
    <property type="project" value="UniProtKB-KW"/>
</dbReference>
<comment type="subcellular location">
    <subcellularLocation>
        <location evidence="1">Membrane</location>
        <topology evidence="1">Multi-pass membrane protein</topology>
    </subcellularLocation>
</comment>
<feature type="transmembrane region" description="Helical" evidence="6">
    <location>
        <begin position="107"/>
        <end position="129"/>
    </location>
</feature>
<feature type="transmembrane region" description="Helical" evidence="6">
    <location>
        <begin position="322"/>
        <end position="344"/>
    </location>
</feature>
<feature type="transmembrane region" description="Helical" evidence="6">
    <location>
        <begin position="195"/>
        <end position="217"/>
    </location>
</feature>
<keyword evidence="2 6" id="KW-0812">Transmembrane</keyword>
<keyword evidence="5 6" id="KW-0472">Membrane</keyword>
<keyword evidence="7" id="KW-0131">Cell cycle</keyword>
<evidence type="ECO:0000256" key="1">
    <source>
        <dbReference type="ARBA" id="ARBA00004141"/>
    </source>
</evidence>
<feature type="transmembrane region" description="Helical" evidence="6">
    <location>
        <begin position="290"/>
        <end position="310"/>
    </location>
</feature>
<feature type="transmembrane region" description="Helical" evidence="6">
    <location>
        <begin position="76"/>
        <end position="95"/>
    </location>
</feature>
<dbReference type="PANTHER" id="PTHR30474:SF1">
    <property type="entry name" value="PEPTIDOGLYCAN GLYCOSYLTRANSFERASE MRDB"/>
    <property type="match status" value="1"/>
</dbReference>
<feature type="transmembrane region" description="Helical" evidence="6">
    <location>
        <begin position="172"/>
        <end position="188"/>
    </location>
</feature>
<dbReference type="InterPro" id="IPR001182">
    <property type="entry name" value="FtsW/RodA"/>
</dbReference>
<dbReference type="Pfam" id="PF01098">
    <property type="entry name" value="FTSW_RODA_SPOVE"/>
    <property type="match status" value="1"/>
</dbReference>
<feature type="transmembrane region" description="Helical" evidence="6">
    <location>
        <begin position="149"/>
        <end position="166"/>
    </location>
</feature>
<evidence type="ECO:0000256" key="3">
    <source>
        <dbReference type="ARBA" id="ARBA00022960"/>
    </source>
</evidence>
<evidence type="ECO:0000256" key="6">
    <source>
        <dbReference type="SAM" id="Phobius"/>
    </source>
</evidence>
<evidence type="ECO:0000256" key="5">
    <source>
        <dbReference type="ARBA" id="ARBA00023136"/>
    </source>
</evidence>
<dbReference type="PANTHER" id="PTHR30474">
    <property type="entry name" value="CELL CYCLE PROTEIN"/>
    <property type="match status" value="1"/>
</dbReference>
<feature type="transmembrane region" description="Helical" evidence="6">
    <location>
        <begin position="12"/>
        <end position="33"/>
    </location>
</feature>
<dbReference type="EMBL" id="CCRF01000018">
    <property type="protein sequence ID" value="CEE00377.1"/>
    <property type="molecule type" value="Genomic_DNA"/>
</dbReference>
<organism evidence="7 8">
    <name type="scientific">Caldibacillus thermoamylovorans</name>
    <dbReference type="NCBI Taxonomy" id="35841"/>
    <lineage>
        <taxon>Bacteria</taxon>
        <taxon>Bacillati</taxon>
        <taxon>Bacillota</taxon>
        <taxon>Bacilli</taxon>
        <taxon>Bacillales</taxon>
        <taxon>Bacillaceae</taxon>
        <taxon>Caldibacillus</taxon>
    </lineage>
</organism>
<evidence type="ECO:0000313" key="7">
    <source>
        <dbReference type="EMBL" id="CEE00377.1"/>
    </source>
</evidence>
<protein>
    <submittedName>
        <fullName evidence="7">Cell division membrane protein</fullName>
    </submittedName>
</protein>
<dbReference type="Proteomes" id="UP000040576">
    <property type="component" value="Unassembled WGS sequence"/>
</dbReference>
<keyword evidence="7" id="KW-0132">Cell division</keyword>
<feature type="transmembrane region" description="Helical" evidence="6">
    <location>
        <begin position="48"/>
        <end position="64"/>
    </location>
</feature>
<name>A0A090IRW4_9BACI</name>
<dbReference type="PATRIC" id="fig|35841.9.peg.3395"/>
<gene>
    <name evidence="7" type="ORF">BT1A1_0519</name>
</gene>
<dbReference type="GO" id="GO:0051301">
    <property type="term" value="P:cell division"/>
    <property type="evidence" value="ECO:0007669"/>
    <property type="project" value="UniProtKB-KW"/>
</dbReference>
<proteinExistence type="predicted"/>
<evidence type="ECO:0000256" key="4">
    <source>
        <dbReference type="ARBA" id="ARBA00022989"/>
    </source>
</evidence>
<accession>A0A090IRW4</accession>
<keyword evidence="4 6" id="KW-1133">Transmembrane helix</keyword>
<dbReference type="GO" id="GO:0032153">
    <property type="term" value="C:cell division site"/>
    <property type="evidence" value="ECO:0007669"/>
    <property type="project" value="TreeGrafter"/>
</dbReference>
<dbReference type="RefSeq" id="WP_034767784.1">
    <property type="nucleotide sequence ID" value="NZ_CCRF01000018.1"/>
</dbReference>
<evidence type="ECO:0000256" key="2">
    <source>
        <dbReference type="ARBA" id="ARBA00022692"/>
    </source>
</evidence>
<dbReference type="AlphaFoldDB" id="A0A090IRW4"/>
<keyword evidence="8" id="KW-1185">Reference proteome</keyword>
<feature type="transmembrane region" description="Helical" evidence="6">
    <location>
        <begin position="356"/>
        <end position="377"/>
    </location>
</feature>
<sequence>MENEKKVPDRFDWTLAFILFLFFIVSLISIYSAQTSGQYSTNFVLDQLKWYIVGAIIIGGALFFDPDQYKKLSWIFYGFGIFLLIVLWIAAKLHLGIAEERNGAHSWFTLPFGSIQPSEFMKVFLILAISRLTSDHNQKYPVKTLQSDFWLLVKIGLTALVPLVLIMEQPDLGTALVIMAITAGMILVSGISWKIILPFFSLVALLGVGIIGVMIYFPDFLKDHIDPYQYGRIYAWLDPYSYASGDGLHLISSLQAIGSGEIFGKGFMGKEVYVMERHTDFIFSLIAEEYGFIGASVVISLFFLLIYHLIKISLETNSQFNSYICAGIISMTAFHVFQNIGMTIQVLPITGIPLPFLSYGGSSLMGNMLAMGLVFSIRFYHKNYMFEADTDE</sequence>
<keyword evidence="3" id="KW-0133">Cell shape</keyword>
<reference evidence="7 8" key="1">
    <citation type="submission" date="2014-07" db="EMBL/GenBank/DDBJ databases">
        <authorList>
            <person name="Wibberg Daniel"/>
        </authorList>
    </citation>
    <scope>NUCLEOTIDE SEQUENCE [LARGE SCALE GENOMIC DNA]</scope>
</reference>
<evidence type="ECO:0000313" key="8">
    <source>
        <dbReference type="Proteomes" id="UP000040576"/>
    </source>
</evidence>
<dbReference type="GO" id="GO:0015648">
    <property type="term" value="F:lipid-linked peptidoglycan transporter activity"/>
    <property type="evidence" value="ECO:0007669"/>
    <property type="project" value="TreeGrafter"/>
</dbReference>
<dbReference type="GO" id="GO:0005886">
    <property type="term" value="C:plasma membrane"/>
    <property type="evidence" value="ECO:0007669"/>
    <property type="project" value="TreeGrafter"/>
</dbReference>